<proteinExistence type="predicted"/>
<name>A0A9X0BI90_9EURO</name>
<gene>
    <name evidence="1" type="ORF">N7530_009429</name>
</gene>
<evidence type="ECO:0000313" key="2">
    <source>
        <dbReference type="Proteomes" id="UP001147760"/>
    </source>
</evidence>
<dbReference type="EMBL" id="JAPWDO010000006">
    <property type="protein sequence ID" value="KAJ5465642.1"/>
    <property type="molecule type" value="Genomic_DNA"/>
</dbReference>
<dbReference type="Proteomes" id="UP001147760">
    <property type="component" value="Unassembled WGS sequence"/>
</dbReference>
<accession>A0A9X0BI90</accession>
<sequence length="60" mass="7211">MNTTPEQILDIEAALVSDENLERDKDTLDFQRCARLHNYLVAYAYMARKRKRMKKDKQHQ</sequence>
<dbReference type="OrthoDB" id="3029470at2759"/>
<organism evidence="1 2">
    <name type="scientific">Penicillium desertorum</name>
    <dbReference type="NCBI Taxonomy" id="1303715"/>
    <lineage>
        <taxon>Eukaryota</taxon>
        <taxon>Fungi</taxon>
        <taxon>Dikarya</taxon>
        <taxon>Ascomycota</taxon>
        <taxon>Pezizomycotina</taxon>
        <taxon>Eurotiomycetes</taxon>
        <taxon>Eurotiomycetidae</taxon>
        <taxon>Eurotiales</taxon>
        <taxon>Aspergillaceae</taxon>
        <taxon>Penicillium</taxon>
    </lineage>
</organism>
<keyword evidence="2" id="KW-1185">Reference proteome</keyword>
<comment type="caution">
    <text evidence="1">The sequence shown here is derived from an EMBL/GenBank/DDBJ whole genome shotgun (WGS) entry which is preliminary data.</text>
</comment>
<reference evidence="1" key="2">
    <citation type="journal article" date="2023" name="IMA Fungus">
        <title>Comparative genomic study of the Penicillium genus elucidates a diverse pangenome and 15 lateral gene transfer events.</title>
        <authorList>
            <person name="Petersen C."/>
            <person name="Sorensen T."/>
            <person name="Nielsen M.R."/>
            <person name="Sondergaard T.E."/>
            <person name="Sorensen J.L."/>
            <person name="Fitzpatrick D.A."/>
            <person name="Frisvad J.C."/>
            <person name="Nielsen K.L."/>
        </authorList>
    </citation>
    <scope>NUCLEOTIDE SEQUENCE</scope>
    <source>
        <strain evidence="1">IBT 17660</strain>
    </source>
</reference>
<protein>
    <submittedName>
        <fullName evidence="1">Uncharacterized protein</fullName>
    </submittedName>
</protein>
<evidence type="ECO:0000313" key="1">
    <source>
        <dbReference type="EMBL" id="KAJ5465642.1"/>
    </source>
</evidence>
<reference evidence="1" key="1">
    <citation type="submission" date="2022-12" db="EMBL/GenBank/DDBJ databases">
        <authorList>
            <person name="Petersen C."/>
        </authorList>
    </citation>
    <scope>NUCLEOTIDE SEQUENCE</scope>
    <source>
        <strain evidence="1">IBT 17660</strain>
    </source>
</reference>
<dbReference type="AlphaFoldDB" id="A0A9X0BI90"/>